<proteinExistence type="predicted"/>
<dbReference type="EMBL" id="BONI01000077">
    <property type="protein sequence ID" value="GIG10001.1"/>
    <property type="molecule type" value="Genomic_DNA"/>
</dbReference>
<reference evidence="1 2" key="1">
    <citation type="submission" date="2021-01" db="EMBL/GenBank/DDBJ databases">
        <title>Whole genome shotgun sequence of Catellatospora coxensis NBRC 107359.</title>
        <authorList>
            <person name="Komaki H."/>
            <person name="Tamura T."/>
        </authorList>
    </citation>
    <scope>NUCLEOTIDE SEQUENCE [LARGE SCALE GENOMIC DNA]</scope>
    <source>
        <strain evidence="1 2">NBRC 107359</strain>
    </source>
</reference>
<comment type="caution">
    <text evidence="1">The sequence shown here is derived from an EMBL/GenBank/DDBJ whole genome shotgun (WGS) entry which is preliminary data.</text>
</comment>
<accession>A0A8J3PCI1</accession>
<dbReference type="RefSeq" id="WP_203697699.1">
    <property type="nucleotide sequence ID" value="NZ_BAAALC010000054.1"/>
</dbReference>
<gene>
    <name evidence="1" type="ORF">Cco03nite_67010</name>
</gene>
<sequence>MTDELADRLDGLAADVAGLAPALDRTAPAPVAVDVPGRLSRLAGRVDHWQRTAWSGHQDAARRLDRELTELAHGVRAAGSAYRLTEQDRGGLV</sequence>
<name>A0A8J3PCI1_9ACTN</name>
<keyword evidence="2" id="KW-1185">Reference proteome</keyword>
<dbReference type="AlphaFoldDB" id="A0A8J3PCI1"/>
<protein>
    <submittedName>
        <fullName evidence="1">Uncharacterized protein</fullName>
    </submittedName>
</protein>
<dbReference type="Proteomes" id="UP000630887">
    <property type="component" value="Unassembled WGS sequence"/>
</dbReference>
<organism evidence="1 2">
    <name type="scientific">Catellatospora coxensis</name>
    <dbReference type="NCBI Taxonomy" id="310354"/>
    <lineage>
        <taxon>Bacteria</taxon>
        <taxon>Bacillati</taxon>
        <taxon>Actinomycetota</taxon>
        <taxon>Actinomycetes</taxon>
        <taxon>Micromonosporales</taxon>
        <taxon>Micromonosporaceae</taxon>
        <taxon>Catellatospora</taxon>
    </lineage>
</organism>
<evidence type="ECO:0000313" key="1">
    <source>
        <dbReference type="EMBL" id="GIG10001.1"/>
    </source>
</evidence>
<evidence type="ECO:0000313" key="2">
    <source>
        <dbReference type="Proteomes" id="UP000630887"/>
    </source>
</evidence>